<reference evidence="1" key="1">
    <citation type="submission" date="2020-10" db="EMBL/GenBank/DDBJ databases">
        <authorList>
            <person name="Han B."/>
            <person name="Lu T."/>
            <person name="Zhao Q."/>
            <person name="Huang X."/>
            <person name="Zhao Y."/>
        </authorList>
    </citation>
    <scope>NUCLEOTIDE SEQUENCE</scope>
</reference>
<dbReference type="EMBL" id="CAJGYO010000016">
    <property type="protein sequence ID" value="CAD6272792.1"/>
    <property type="molecule type" value="Genomic_DNA"/>
</dbReference>
<organism evidence="1 2">
    <name type="scientific">Miscanthus lutarioriparius</name>
    <dbReference type="NCBI Taxonomy" id="422564"/>
    <lineage>
        <taxon>Eukaryota</taxon>
        <taxon>Viridiplantae</taxon>
        <taxon>Streptophyta</taxon>
        <taxon>Embryophyta</taxon>
        <taxon>Tracheophyta</taxon>
        <taxon>Spermatophyta</taxon>
        <taxon>Magnoliopsida</taxon>
        <taxon>Liliopsida</taxon>
        <taxon>Poales</taxon>
        <taxon>Poaceae</taxon>
        <taxon>PACMAD clade</taxon>
        <taxon>Panicoideae</taxon>
        <taxon>Andropogonodae</taxon>
        <taxon>Andropogoneae</taxon>
        <taxon>Saccharinae</taxon>
        <taxon>Miscanthus</taxon>
    </lineage>
</organism>
<dbReference type="PANTHER" id="PTHR45786:SF74">
    <property type="entry name" value="ATP-DEPENDENT DNA HELICASE"/>
    <property type="match status" value="1"/>
</dbReference>
<dbReference type="Proteomes" id="UP000604825">
    <property type="component" value="Unassembled WGS sequence"/>
</dbReference>
<evidence type="ECO:0000313" key="1">
    <source>
        <dbReference type="EMBL" id="CAD6272792.1"/>
    </source>
</evidence>
<dbReference type="AlphaFoldDB" id="A0A811RQC0"/>
<accession>A0A811RQC0</accession>
<sequence length="226" mass="25903">MYCMVLFANCVLALCWFCFICAWFDCLGWVATYSGRSGYGTPDYECRYCHAMFWLHECVKSESSVRGGQIIYNRCCKGGKVVLPPYKQRPEPIASLARFDGDSQCRKFLKTIRQYNCLFAFTSMGANIDRSMNDGRGPPAFKISGQVHHRIGSLLPDSGQRPKFIQLYIYDTANEVRNRIRALHTNERPSEPLEPAVIGDLLEMLDAHNPLAKQFRLARGARRKWR</sequence>
<name>A0A811RQC0_9POAL</name>
<comment type="caution">
    <text evidence="1">The sequence shown here is derived from an EMBL/GenBank/DDBJ whole genome shotgun (WGS) entry which is preliminary data.</text>
</comment>
<evidence type="ECO:0000313" key="2">
    <source>
        <dbReference type="Proteomes" id="UP000604825"/>
    </source>
</evidence>
<gene>
    <name evidence="1" type="ORF">NCGR_LOCUS56062</name>
</gene>
<protein>
    <submittedName>
        <fullName evidence="1">Uncharacterized protein</fullName>
    </submittedName>
</protein>
<keyword evidence="2" id="KW-1185">Reference proteome</keyword>
<proteinExistence type="predicted"/>
<dbReference type="OrthoDB" id="1928976at2759"/>
<dbReference type="PANTHER" id="PTHR45786">
    <property type="entry name" value="DNA BINDING PROTEIN-LIKE"/>
    <property type="match status" value="1"/>
</dbReference>